<reference evidence="2" key="2">
    <citation type="submission" date="2025-09" db="UniProtKB">
        <authorList>
            <consortium name="Ensembl"/>
        </authorList>
    </citation>
    <scope>IDENTIFICATION</scope>
</reference>
<evidence type="ECO:0000313" key="2">
    <source>
        <dbReference type="Ensembl" id="ENSTGUP00000036368.1"/>
    </source>
</evidence>
<sequence>VISRSTLGFTWPADALASLVKAGHELGTGFGCWFRIWVLDSGSGCWVQDLGAAPSPAEELGLLWGCHNPPPRAVWGDGGTAEPPQPPTPSPLVFQTPLLDSESSLDYGHSITQASSERIWRAGKLLFAHLSSSRPGLIRDHKHHLRHHRQCCSGKDLVDWLLSAGAAVQTRGQAVGIGQVLVDGGVLTHVRQEWHFQDKETQFYRFAELELSPEPGAGPRDPEELLEALGFLAQLGPDALLSMALRKPPAQRTQDELELIFEELLHIKAVAHLSNSVSATASPNPAGWGCPLGPKSSCPPSIPVLASSPAPQILLHPFPSYPIIPSRCSCAPLGAFPDISRVPR</sequence>
<dbReference type="Proteomes" id="UP000007754">
    <property type="component" value="Unplaced"/>
</dbReference>
<dbReference type="InterPro" id="IPR036390">
    <property type="entry name" value="WH_DNA-bd_sf"/>
</dbReference>
<accession>A0A674HMZ1</accession>
<dbReference type="Ensembl" id="ENSTGUT00000038132.1">
    <property type="protein sequence ID" value="ENSTGUP00000036368.1"/>
    <property type="gene ID" value="ENSTGUG00000025613.1"/>
</dbReference>
<proteinExistence type="predicted"/>
<organism evidence="2 3">
    <name type="scientific">Taeniopygia guttata</name>
    <name type="common">Zebra finch</name>
    <name type="synonym">Poephila guttata</name>
    <dbReference type="NCBI Taxonomy" id="59729"/>
    <lineage>
        <taxon>Eukaryota</taxon>
        <taxon>Metazoa</taxon>
        <taxon>Chordata</taxon>
        <taxon>Craniata</taxon>
        <taxon>Vertebrata</taxon>
        <taxon>Euteleostomi</taxon>
        <taxon>Archelosauria</taxon>
        <taxon>Archosauria</taxon>
        <taxon>Dinosauria</taxon>
        <taxon>Saurischia</taxon>
        <taxon>Theropoda</taxon>
        <taxon>Coelurosauria</taxon>
        <taxon>Aves</taxon>
        <taxon>Neognathae</taxon>
        <taxon>Neoaves</taxon>
        <taxon>Telluraves</taxon>
        <taxon>Australaves</taxon>
        <taxon>Passeriformes</taxon>
        <taxon>Passeroidea</taxon>
        <taxon>Estrildidae</taxon>
        <taxon>Estrildinae</taxon>
        <taxon>Taeniopygia</taxon>
    </lineage>
</organism>
<dbReference type="GO" id="GO:0023051">
    <property type="term" value="P:regulation of signaling"/>
    <property type="evidence" value="ECO:0007669"/>
    <property type="project" value="TreeGrafter"/>
</dbReference>
<dbReference type="GeneTree" id="ENSGT00940000159931"/>
<dbReference type="SUPFAM" id="SSF46785">
    <property type="entry name" value="Winged helix' DNA-binding domain"/>
    <property type="match status" value="1"/>
</dbReference>
<dbReference type="Pfam" id="PF00610">
    <property type="entry name" value="DEP"/>
    <property type="match status" value="1"/>
</dbReference>
<dbReference type="Gene3D" id="1.10.10.10">
    <property type="entry name" value="Winged helix-like DNA-binding domain superfamily/Winged helix DNA-binding domain"/>
    <property type="match status" value="1"/>
</dbReference>
<name>A0A674HMZ1_TAEGU</name>
<protein>
    <recommendedName>
        <fullName evidence="1">DEP domain-containing protein</fullName>
    </recommendedName>
</protein>
<dbReference type="InterPro" id="IPR051832">
    <property type="entry name" value="mTOR-Rac_regulators"/>
</dbReference>
<dbReference type="AlphaFoldDB" id="A0A674HMZ1"/>
<dbReference type="SMART" id="SM00049">
    <property type="entry name" value="DEP"/>
    <property type="match status" value="1"/>
</dbReference>
<dbReference type="InterPro" id="IPR000591">
    <property type="entry name" value="DEP_dom"/>
</dbReference>
<dbReference type="CDD" id="cd04437">
    <property type="entry name" value="DEP_Epac"/>
    <property type="match status" value="1"/>
</dbReference>
<dbReference type="PANTHER" id="PTHR22829">
    <property type="entry name" value="DEP DOMAIN PROTEIN"/>
    <property type="match status" value="1"/>
</dbReference>
<keyword evidence="3" id="KW-1185">Reference proteome</keyword>
<feature type="domain" description="DEP" evidence="1">
    <location>
        <begin position="133"/>
        <end position="208"/>
    </location>
</feature>
<evidence type="ECO:0000259" key="1">
    <source>
        <dbReference type="SMART" id="SM00049"/>
    </source>
</evidence>
<dbReference type="InterPro" id="IPR036388">
    <property type="entry name" value="WH-like_DNA-bd_sf"/>
</dbReference>
<dbReference type="Gene3D" id="1.10.8.1240">
    <property type="match status" value="1"/>
</dbReference>
<evidence type="ECO:0000313" key="3">
    <source>
        <dbReference type="Proteomes" id="UP000007754"/>
    </source>
</evidence>
<dbReference type="GO" id="GO:0035556">
    <property type="term" value="P:intracellular signal transduction"/>
    <property type="evidence" value="ECO:0007669"/>
    <property type="project" value="InterPro"/>
</dbReference>
<dbReference type="PANTHER" id="PTHR22829:SF16">
    <property type="entry name" value="PH DOMAIN-CONTAINING PROTEIN"/>
    <property type="match status" value="1"/>
</dbReference>
<reference evidence="2" key="1">
    <citation type="submission" date="2025-08" db="UniProtKB">
        <authorList>
            <consortium name="Ensembl"/>
        </authorList>
    </citation>
    <scope>IDENTIFICATION</scope>
</reference>